<organism evidence="3 5">
    <name type="scientific">Enterococcus faecium</name>
    <name type="common">Streptococcus faecium</name>
    <dbReference type="NCBI Taxonomy" id="1352"/>
    <lineage>
        <taxon>Bacteria</taxon>
        <taxon>Bacillati</taxon>
        <taxon>Bacillota</taxon>
        <taxon>Bacilli</taxon>
        <taxon>Lactobacillales</taxon>
        <taxon>Enterococcaceae</taxon>
        <taxon>Enterococcus</taxon>
    </lineage>
</organism>
<evidence type="ECO:0000313" key="4">
    <source>
        <dbReference type="Proteomes" id="UP000191171"/>
    </source>
</evidence>
<comment type="caution">
    <text evidence="3">The sequence shown here is derived from an EMBL/GenBank/DDBJ whole genome shotgun (WGS) entry which is preliminary data.</text>
</comment>
<dbReference type="EMBL" id="WEFP01000001">
    <property type="protein sequence ID" value="KAB7576218.1"/>
    <property type="molecule type" value="Genomic_DNA"/>
</dbReference>
<dbReference type="Proteomes" id="UP000249070">
    <property type="component" value="Unassembled WGS sequence"/>
</dbReference>
<reference evidence="2 4" key="1">
    <citation type="submission" date="2017-02" db="EMBL/GenBank/DDBJ databases">
        <title>Clonality and virulence of isolates of VRE in Hematopoietic Stem Cell Transplanted (HSCT) patients.</title>
        <authorList>
            <person name="Marchi A.P."/>
            <person name="Martins R.C."/>
            <person name="Marie S.K."/>
            <person name="Levin A.S."/>
            <person name="Costa S.F."/>
        </authorList>
    </citation>
    <scope>NUCLEOTIDE SEQUENCE [LARGE SCALE GENOMIC DNA]</scope>
    <source>
        <strain evidence="2 4">LIM1759</strain>
    </source>
</reference>
<dbReference type="AlphaFoldDB" id="A0A1B5FUS1"/>
<evidence type="ECO:0000313" key="2">
    <source>
        <dbReference type="EMBL" id="OOL80136.1"/>
    </source>
</evidence>
<proteinExistence type="predicted"/>
<evidence type="ECO:0000313" key="5">
    <source>
        <dbReference type="Proteomes" id="UP000249070"/>
    </source>
</evidence>
<dbReference type="EMBL" id="MVGJ01000084">
    <property type="protein sequence ID" value="OOL80136.1"/>
    <property type="molecule type" value="Genomic_DNA"/>
</dbReference>
<dbReference type="GeneID" id="89223531"/>
<gene>
    <name evidence="2" type="ORF">B1P95_12595</name>
    <name evidence="3" type="ORF">DKP91_11150</name>
    <name evidence="1" type="ORF">GBM73_02310</name>
</gene>
<dbReference type="Proteomes" id="UP000191171">
    <property type="component" value="Unassembled WGS sequence"/>
</dbReference>
<protein>
    <submittedName>
        <fullName evidence="3">Uncharacterized protein</fullName>
    </submittedName>
</protein>
<evidence type="ECO:0000313" key="3">
    <source>
        <dbReference type="EMBL" id="PZM55131.1"/>
    </source>
</evidence>
<dbReference type="RefSeq" id="WP_002295943.1">
    <property type="nucleotide sequence ID" value="NZ_AP024831.1"/>
</dbReference>
<dbReference type="Proteomes" id="UP000469871">
    <property type="component" value="Unassembled WGS sequence"/>
</dbReference>
<evidence type="ECO:0000313" key="6">
    <source>
        <dbReference type="Proteomes" id="UP000469871"/>
    </source>
</evidence>
<name>A0A1B5FUS1_ENTFC</name>
<reference evidence="3 5" key="2">
    <citation type="submission" date="2018-05" db="EMBL/GenBank/DDBJ databases">
        <title>Vancomycin-resistant Enterococcus faecium strain from Chelyabinsk, Russia.</title>
        <authorList>
            <person name="Gostev V."/>
            <person name="Goncharov A."/>
            <person name="Kolodzhieva V."/>
            <person name="Suvorov A."/>
            <person name="Sidorenko S."/>
            <person name="Zueva L."/>
        </authorList>
    </citation>
    <scope>NUCLEOTIDE SEQUENCE [LARGE SCALE GENOMIC DNA]</scope>
    <source>
        <strain evidence="3 5">20</strain>
    </source>
</reference>
<reference evidence="1 6" key="3">
    <citation type="submission" date="2019-10" db="EMBL/GenBank/DDBJ databases">
        <title>Evolutionary dynamics of vancomycin-resistant Enterococcus faecium during gastrointestinal tract colonization and bloodstream infection in immunocompromised pediatric patients.</title>
        <authorList>
            <person name="Chilambi G.S."/>
            <person name="Nordstrom H.R."/>
            <person name="Evans D.R."/>
            <person name="Ferrolino J."/>
            <person name="Hayden R.T."/>
            <person name="Maron G.M."/>
            <person name="Vo A.N."/>
            <person name="Gilmore M.S."/>
            <person name="Wolf J."/>
            <person name="Rosch J.W."/>
            <person name="Van Tyne D."/>
        </authorList>
    </citation>
    <scope>NUCLEOTIDE SEQUENCE [LARGE SCALE GENOMIC DNA]</scope>
    <source>
        <strain evidence="1 6">VRECG27</strain>
    </source>
</reference>
<dbReference type="EMBL" id="QHGU01000061">
    <property type="protein sequence ID" value="PZM55131.1"/>
    <property type="molecule type" value="Genomic_DNA"/>
</dbReference>
<accession>A0A1B5FUS1</accession>
<sequence length="75" mass="9238">MKNKFENRSDTRCGSFLYILYEVFFIPYEKISLKIKKDENKRFSIKRRPFIFCLYLCEKRKRAQHIKLLLIVCLL</sequence>
<evidence type="ECO:0000313" key="1">
    <source>
        <dbReference type="EMBL" id="KAB7576218.1"/>
    </source>
</evidence>